<feature type="transmembrane region" description="Helical" evidence="1">
    <location>
        <begin position="361"/>
        <end position="379"/>
    </location>
</feature>
<evidence type="ECO:0008006" key="5">
    <source>
        <dbReference type="Google" id="ProtNLM"/>
    </source>
</evidence>
<dbReference type="Pfam" id="PF19528">
    <property type="entry name" value="DUF6056"/>
    <property type="match status" value="1"/>
</dbReference>
<keyword evidence="1" id="KW-0812">Transmembrane</keyword>
<keyword evidence="1" id="KW-0472">Membrane</keyword>
<comment type="caution">
    <text evidence="3">The sequence shown here is derived from an EMBL/GenBank/DDBJ whole genome shotgun (WGS) entry which is preliminary data.</text>
</comment>
<dbReference type="EMBL" id="QHKM01000002">
    <property type="protein sequence ID" value="RAK68020.1"/>
    <property type="molecule type" value="Genomic_DNA"/>
</dbReference>
<dbReference type="Proteomes" id="UP000248553">
    <property type="component" value="Unassembled WGS sequence"/>
</dbReference>
<feature type="transmembrane region" description="Helical" evidence="1">
    <location>
        <begin position="323"/>
        <end position="340"/>
    </location>
</feature>
<keyword evidence="1" id="KW-1133">Transmembrane helix</keyword>
<feature type="transmembrane region" description="Helical" evidence="1">
    <location>
        <begin position="69"/>
        <end position="88"/>
    </location>
</feature>
<feature type="transmembrane region" description="Helical" evidence="1">
    <location>
        <begin position="205"/>
        <end position="226"/>
    </location>
</feature>
<proteinExistence type="predicted"/>
<keyword evidence="4" id="KW-1185">Reference proteome</keyword>
<feature type="transmembrane region" description="Helical" evidence="1">
    <location>
        <begin position="253"/>
        <end position="274"/>
    </location>
</feature>
<evidence type="ECO:0000256" key="1">
    <source>
        <dbReference type="SAM" id="Phobius"/>
    </source>
</evidence>
<feature type="transmembrane region" description="Helical" evidence="1">
    <location>
        <begin position="159"/>
        <end position="174"/>
    </location>
</feature>
<feature type="transmembrane region" description="Helical" evidence="1">
    <location>
        <begin position="295"/>
        <end position="317"/>
    </location>
</feature>
<evidence type="ECO:0000256" key="2">
    <source>
        <dbReference type="SAM" id="SignalP"/>
    </source>
</evidence>
<feature type="transmembrane region" description="Helical" evidence="1">
    <location>
        <begin position="123"/>
        <end position="147"/>
    </location>
</feature>
<dbReference type="AlphaFoldDB" id="A0A328BKZ7"/>
<feature type="transmembrane region" description="Helical" evidence="1">
    <location>
        <begin position="100"/>
        <end position="117"/>
    </location>
</feature>
<evidence type="ECO:0000313" key="3">
    <source>
        <dbReference type="EMBL" id="RAK68020.1"/>
    </source>
</evidence>
<gene>
    <name evidence="3" type="ORF">DLM85_08230</name>
</gene>
<keyword evidence="2" id="KW-0732">Signal</keyword>
<evidence type="ECO:0000313" key="4">
    <source>
        <dbReference type="Proteomes" id="UP000248553"/>
    </source>
</evidence>
<dbReference type="InterPro" id="IPR045691">
    <property type="entry name" value="DUF6056"/>
</dbReference>
<name>A0A328BKZ7_9BACT</name>
<organism evidence="3 4">
    <name type="scientific">Hymenobacter edaphi</name>
    <dbReference type="NCBI Taxonomy" id="2211146"/>
    <lineage>
        <taxon>Bacteria</taxon>
        <taxon>Pseudomonadati</taxon>
        <taxon>Bacteroidota</taxon>
        <taxon>Cytophagia</taxon>
        <taxon>Cytophagales</taxon>
        <taxon>Hymenobacteraceae</taxon>
        <taxon>Hymenobacter</taxon>
    </lineage>
</organism>
<sequence length="476" mass="51626">MLLLGLLPFVALCAYAEPYSDDFLNAWRTWTYGPAGVQRELYQQWTGRFFSTVLITVANPLTWGWQAGVRWAAAGLLLALAAVQYAGVRQLWPDHRRRTPAAVASLAALLLYLQLMPDVYSAFYWYTAAAVYTVGQLGFLLVLLTSLAGLRQPPGQRRGWAVAAGAAAVATAGANEVQLLLLLATLAGLLVLSGRRAAPATRRWWAGLLVITLLAGVVAVAAPGNFTRLVDKGSGLEPLPHKLLMALPRTGRGVLLLLAQPRLLAGLGLVYLLLAPLVRGRGNPFGHRIPLRQSLPLLLAGLGLAQLVSFIGLGGSLARIDNVLIYALLLGWSAALLAAAEQQPATSSQLPAPGPGWRRRLAWAGLLVLCATGPTARAWQEWLYSARPYARQMQQRYALLEAARRAGRRQLTVPPIVHVRPYHVLLTGQDLAVWPGYFANAETAVYFGLTELVADERLLPQAHHDFGGQWRAPAER</sequence>
<feature type="chain" id="PRO_5016393535" description="Glycosyltransferase RgtA/B/C/D-like domain-containing protein" evidence="2">
    <location>
        <begin position="17"/>
        <end position="476"/>
    </location>
</feature>
<accession>A0A328BKZ7</accession>
<reference evidence="4" key="1">
    <citation type="submission" date="2018-05" db="EMBL/GenBank/DDBJ databases">
        <authorList>
            <person name="Nie L."/>
        </authorList>
    </citation>
    <scope>NUCLEOTIDE SEQUENCE [LARGE SCALE GENOMIC DNA]</scope>
    <source>
        <strain evidence="4">NL</strain>
    </source>
</reference>
<protein>
    <recommendedName>
        <fullName evidence="5">Glycosyltransferase RgtA/B/C/D-like domain-containing protein</fullName>
    </recommendedName>
</protein>
<feature type="signal peptide" evidence="2">
    <location>
        <begin position="1"/>
        <end position="16"/>
    </location>
</feature>